<evidence type="ECO:0000256" key="1">
    <source>
        <dbReference type="ARBA" id="ARBA00004141"/>
    </source>
</evidence>
<comment type="caution">
    <text evidence="7">The sequence shown here is derived from an EMBL/GenBank/DDBJ whole genome shotgun (WGS) entry which is preliminary data.</text>
</comment>
<keyword evidence="4 5" id="KW-0472">Membrane</keyword>
<feature type="transmembrane region" description="Helical" evidence="5">
    <location>
        <begin position="99"/>
        <end position="120"/>
    </location>
</feature>
<keyword evidence="2 5" id="KW-0812">Transmembrane</keyword>
<feature type="transmembrane region" description="Helical" evidence="5">
    <location>
        <begin position="6"/>
        <end position="29"/>
    </location>
</feature>
<feature type="transmembrane region" description="Helical" evidence="5">
    <location>
        <begin position="140"/>
        <end position="157"/>
    </location>
</feature>
<dbReference type="AlphaFoldDB" id="A0A7C4VZ62"/>
<feature type="transmembrane region" description="Helical" evidence="5">
    <location>
        <begin position="71"/>
        <end position="93"/>
    </location>
</feature>
<dbReference type="EMBL" id="DTBX01000108">
    <property type="protein sequence ID" value="HGQ55433.1"/>
    <property type="molecule type" value="Genomic_DNA"/>
</dbReference>
<proteinExistence type="predicted"/>
<name>A0A7C4VZ62_UNCW3</name>
<evidence type="ECO:0000256" key="3">
    <source>
        <dbReference type="ARBA" id="ARBA00022989"/>
    </source>
</evidence>
<reference evidence="7" key="1">
    <citation type="journal article" date="2020" name="mSystems">
        <title>Genome- and Community-Level Interaction Insights into Carbon Utilization and Element Cycling Functions of Hydrothermarchaeota in Hydrothermal Sediment.</title>
        <authorList>
            <person name="Zhou Z."/>
            <person name="Liu Y."/>
            <person name="Xu W."/>
            <person name="Pan J."/>
            <person name="Luo Z.H."/>
            <person name="Li M."/>
        </authorList>
    </citation>
    <scope>NUCLEOTIDE SEQUENCE [LARGE SCALE GENOMIC DNA]</scope>
    <source>
        <strain evidence="7">SpSt-594</strain>
        <strain evidence="6">SpSt-655</strain>
    </source>
</reference>
<sequence length="305" mass="34288">MNVLTLLFNFLIFPGFLFLTVIGMFLTFLDRKITARIQWRVGPPWYQPYADFLKLLLKEVIIPVNSSKLTFLFAPILSFLSALISGTMIYYFLLYPQKSFLGDIIVILYFLTMVPVGFILGASSSRNPLSACGASREMTLLISYELPFIFALLIPIIKAGGKIKMGEIILAQTNLPFLYSLSGIISALTLLFIFQAKLGYVPFDIAEAEQEIMAGTILEYSGVCLALFKLARAILLLSLPALLISLLWPARNIFTFIIKFLIIFLLIVLMKNTNPRLRIDQALKFFWFILGPFSILGIILVLSGL</sequence>
<dbReference type="PROSITE" id="PS00668">
    <property type="entry name" value="COMPLEX1_ND1_2"/>
    <property type="match status" value="1"/>
</dbReference>
<protein>
    <submittedName>
        <fullName evidence="7">NADH-quinone oxidoreductase subunit H</fullName>
    </submittedName>
</protein>
<organism evidence="7">
    <name type="scientific">candidate division WOR-3 bacterium</name>
    <dbReference type="NCBI Taxonomy" id="2052148"/>
    <lineage>
        <taxon>Bacteria</taxon>
        <taxon>Bacteria division WOR-3</taxon>
    </lineage>
</organism>
<dbReference type="InterPro" id="IPR001694">
    <property type="entry name" value="NADH_UbQ_OxRdtase_su1/FPO"/>
</dbReference>
<dbReference type="InterPro" id="IPR018086">
    <property type="entry name" value="NADH_UbQ_OxRdtase_su1_CS"/>
</dbReference>
<keyword evidence="3 5" id="KW-1133">Transmembrane helix</keyword>
<accession>A0A7C4VZ62</accession>
<dbReference type="InterPro" id="IPR052561">
    <property type="entry name" value="ComplexI_Subunit1"/>
</dbReference>
<feature type="transmembrane region" description="Helical" evidence="5">
    <location>
        <begin position="282"/>
        <end position="302"/>
    </location>
</feature>
<dbReference type="EMBL" id="DSZH01000149">
    <property type="protein sequence ID" value="HGU47547.1"/>
    <property type="molecule type" value="Genomic_DNA"/>
</dbReference>
<feature type="transmembrane region" description="Helical" evidence="5">
    <location>
        <begin position="177"/>
        <end position="196"/>
    </location>
</feature>
<dbReference type="Pfam" id="PF00146">
    <property type="entry name" value="NADHdh"/>
    <property type="match status" value="1"/>
</dbReference>
<evidence type="ECO:0000313" key="6">
    <source>
        <dbReference type="EMBL" id="HGQ55433.1"/>
    </source>
</evidence>
<evidence type="ECO:0000256" key="5">
    <source>
        <dbReference type="SAM" id="Phobius"/>
    </source>
</evidence>
<dbReference type="PANTHER" id="PTHR43359:SF1">
    <property type="entry name" value="FORMATE HYDROGENLYASE SUBUNIT 4-RELATED"/>
    <property type="match status" value="1"/>
</dbReference>
<feature type="transmembrane region" description="Helical" evidence="5">
    <location>
        <begin position="253"/>
        <end position="270"/>
    </location>
</feature>
<evidence type="ECO:0000313" key="7">
    <source>
        <dbReference type="EMBL" id="HGU47547.1"/>
    </source>
</evidence>
<dbReference type="PANTHER" id="PTHR43359">
    <property type="entry name" value="FORMATE HYDROGENLYASE SUBUNIT 4"/>
    <property type="match status" value="1"/>
</dbReference>
<evidence type="ECO:0000256" key="4">
    <source>
        <dbReference type="ARBA" id="ARBA00023136"/>
    </source>
</evidence>
<evidence type="ECO:0000256" key="2">
    <source>
        <dbReference type="ARBA" id="ARBA00022692"/>
    </source>
</evidence>
<gene>
    <name evidence="7" type="ORF">ENT60_03150</name>
    <name evidence="6" type="ORF">ENU28_03080</name>
</gene>
<comment type="subcellular location">
    <subcellularLocation>
        <location evidence="1">Membrane</location>
        <topology evidence="1">Multi-pass membrane protein</topology>
    </subcellularLocation>
</comment>
<dbReference type="GO" id="GO:0005886">
    <property type="term" value="C:plasma membrane"/>
    <property type="evidence" value="ECO:0007669"/>
    <property type="project" value="TreeGrafter"/>
</dbReference>